<evidence type="ECO:0000313" key="3">
    <source>
        <dbReference type="Proteomes" id="UP000240009"/>
    </source>
</evidence>
<comment type="caution">
    <text evidence="2">The sequence shown here is derived from an EMBL/GenBank/DDBJ whole genome shotgun (WGS) entry which is preliminary data.</text>
</comment>
<dbReference type="SUPFAM" id="SSF49899">
    <property type="entry name" value="Concanavalin A-like lectins/glucanases"/>
    <property type="match status" value="1"/>
</dbReference>
<dbReference type="AlphaFoldDB" id="A0A2S8FLX2"/>
<dbReference type="EMBL" id="PUIA01000035">
    <property type="protein sequence ID" value="PQO33161.1"/>
    <property type="molecule type" value="Genomic_DNA"/>
</dbReference>
<accession>A0A2S8FLX2</accession>
<reference evidence="2 3" key="1">
    <citation type="submission" date="2018-02" db="EMBL/GenBank/DDBJ databases">
        <title>Comparative genomes isolates from brazilian mangrove.</title>
        <authorList>
            <person name="Araujo J.E."/>
            <person name="Taketani R.G."/>
            <person name="Silva M.C.P."/>
            <person name="Loureco M.V."/>
            <person name="Andreote F.D."/>
        </authorList>
    </citation>
    <scope>NUCLEOTIDE SEQUENCE [LARGE SCALE GENOMIC DNA]</scope>
    <source>
        <strain evidence="2 3">HEX-2 MGV</strain>
    </source>
</reference>
<feature type="region of interest" description="Disordered" evidence="1">
    <location>
        <begin position="1"/>
        <end position="23"/>
    </location>
</feature>
<dbReference type="Gene3D" id="2.60.120.200">
    <property type="match status" value="1"/>
</dbReference>
<gene>
    <name evidence="2" type="ORF">C5Y96_09890</name>
</gene>
<organism evidence="2 3">
    <name type="scientific">Blastopirellula marina</name>
    <dbReference type="NCBI Taxonomy" id="124"/>
    <lineage>
        <taxon>Bacteria</taxon>
        <taxon>Pseudomonadati</taxon>
        <taxon>Planctomycetota</taxon>
        <taxon>Planctomycetia</taxon>
        <taxon>Pirellulales</taxon>
        <taxon>Pirellulaceae</taxon>
        <taxon>Blastopirellula</taxon>
    </lineage>
</organism>
<dbReference type="InterPro" id="IPR013320">
    <property type="entry name" value="ConA-like_dom_sf"/>
</dbReference>
<name>A0A2S8FLX2_9BACT</name>
<sequence>MPTYQSYTINRNSGTSTTGNAPTGTSDGDLLVAIVVTFAASETHTVPTGWILENDSNGAVSIMSRIAASSDTSWEFGGSGGSKIRDLLIVRFTDAVVDQVVYGGGSTDEGGDLTLPSITTTKNDSVILYMAATTGTRSFDLWRQGTTIYLYNQRLPSASYLDAPTIGTYSGNQVNLHNDSTSARMYSIALSELPETYNETASGGINTGGEATENTFTPEVFGVKASGASFYFVGSPSSCPCHTIEIEASGGIVAGGSSTASSNEVRGGVVVNGKAFVDTNHPWSGLHGVWPIGGEYDGTEDEVLDLSPNEFHGYCGFGNGDNVPEPSEDGIYCSSSSEFTSLEWVTLPEDRISVTQDFSVSCWCKLDREHLHSPRVLFSRGFTTGDGDEYIFTLGYSWIHHVWAQIQLVGDETVYYEAFSSSTMTDDRWNHCAASWVPGDALRVWLNGSDEGSIETPEIATVARTNGNQIGRWNDGAIPVGLLQEVRLYPEAKPQNYWLAEYDNACKPGFYLVGQPQSATVV</sequence>
<dbReference type="Pfam" id="PF13385">
    <property type="entry name" value="Laminin_G_3"/>
    <property type="match status" value="1"/>
</dbReference>
<evidence type="ECO:0000313" key="2">
    <source>
        <dbReference type="EMBL" id="PQO33161.1"/>
    </source>
</evidence>
<proteinExistence type="predicted"/>
<dbReference type="OrthoDB" id="226631at2"/>
<dbReference type="Proteomes" id="UP000240009">
    <property type="component" value="Unassembled WGS sequence"/>
</dbReference>
<evidence type="ECO:0008006" key="4">
    <source>
        <dbReference type="Google" id="ProtNLM"/>
    </source>
</evidence>
<dbReference type="RefSeq" id="WP_105352638.1">
    <property type="nucleotide sequence ID" value="NZ_PUIA01000035.1"/>
</dbReference>
<protein>
    <recommendedName>
        <fullName evidence="4">LamG-like jellyroll fold domain-containing protein</fullName>
    </recommendedName>
</protein>
<evidence type="ECO:0000256" key="1">
    <source>
        <dbReference type="SAM" id="MobiDB-lite"/>
    </source>
</evidence>